<keyword evidence="4" id="KW-1185">Reference proteome</keyword>
<evidence type="ECO:0000313" key="3">
    <source>
        <dbReference type="EMBL" id="ORC16502.1"/>
    </source>
</evidence>
<dbReference type="EMBL" id="LXWF01000040">
    <property type="protein sequence ID" value="ORC16502.1"/>
    <property type="molecule type" value="Genomic_DNA"/>
</dbReference>
<evidence type="ECO:0000259" key="2">
    <source>
        <dbReference type="Pfam" id="PF25023"/>
    </source>
</evidence>
<evidence type="ECO:0000313" key="4">
    <source>
        <dbReference type="Proteomes" id="UP000192359"/>
    </source>
</evidence>
<dbReference type="InterPro" id="IPR006530">
    <property type="entry name" value="YD"/>
</dbReference>
<dbReference type="InterPro" id="IPR031325">
    <property type="entry name" value="RHS_repeat"/>
</dbReference>
<protein>
    <recommendedName>
        <fullName evidence="2">Teneurin-like YD-shell domain-containing protein</fullName>
    </recommendedName>
</protein>
<dbReference type="OrthoDB" id="5150353at2"/>
<dbReference type="NCBIfam" id="TIGR01643">
    <property type="entry name" value="YD_repeat_2x"/>
    <property type="match status" value="11"/>
</dbReference>
<dbReference type="Pfam" id="PF05593">
    <property type="entry name" value="RHS_repeat"/>
    <property type="match status" value="5"/>
</dbReference>
<proteinExistence type="predicted"/>
<dbReference type="InterPro" id="IPR022385">
    <property type="entry name" value="Rhs_assc_core"/>
</dbReference>
<keyword evidence="1" id="KW-0677">Repeat</keyword>
<feature type="domain" description="Teneurin-like YD-shell" evidence="2">
    <location>
        <begin position="690"/>
        <end position="801"/>
    </location>
</feature>
<dbReference type="PANTHER" id="PTHR32305">
    <property type="match status" value="1"/>
</dbReference>
<organism evidence="3 4">
    <name type="scientific">Rothia nasimurium</name>
    <dbReference type="NCBI Taxonomy" id="85336"/>
    <lineage>
        <taxon>Bacteria</taxon>
        <taxon>Bacillati</taxon>
        <taxon>Actinomycetota</taxon>
        <taxon>Actinomycetes</taxon>
        <taxon>Micrococcales</taxon>
        <taxon>Micrococcaceae</taxon>
        <taxon>Rothia</taxon>
    </lineage>
</organism>
<gene>
    <name evidence="3" type="ORF">A7979_04070</name>
</gene>
<feature type="domain" description="Teneurin-like YD-shell" evidence="2">
    <location>
        <begin position="340"/>
        <end position="502"/>
    </location>
</feature>
<sequence length="1312" mass="134914">MSIDAHDRLITLMTANGAVVSYEYADATGVERNPSALIDALGGRTEMTWEGGLLTSMVGPTGVSATCSYNAFGEMTAVSNAAGDVTSFVRDAAGRIERIVSPLGLTTRFTYDAAGLVVARQDADGAVWRFGYGPGGRLTSVTDPAGARTTYEYNAAGEVAKTIDPLGRVSTRGFDSMGNLVSLTGADGALWALEYDQLMQNTAVIDPLGHRWSREFDANGELAAVVDPTGVRVSTAYQRRSGLLQVKDAFGTHTTSFDAYGRPVKETAADGSEEIYTYDAAGNVVEILDAEGALTLISRDGRGEVTSVTSPEGRVTSFTYDACGRPSTMTEPTGVTTTLEYDADSRVITRFTSSGVREEITYDAASRPVLVRTNTGVSRYRYDACGRLVFAVDRKFGTRRFVYDAAGQLVTAINGLGGKTRYTYTAAGLVASVTDPRGESTFFEYDAAGQLMCRTDALGRKTTTSYDAAGRLVSSVSPDADTLSYTYDAAGSLATTRFNQQLICRVERDAAARTTTVFDYTDLGVGLIDERTGAPAVHTLVHDRVGRLVRQSVAGSHAGAGHESVMTYDRDGLRTSLSVDGARTDYAYEPGTGLLSSAVRSAADGGVVEGLEYHYDGHGQLVRICDAKGQVLRAFDVAPTVVQGQASAAGDAASSDTDAADKVAATGASYVTDGGWATIDTRTTDDGEQRTTTTYYSPQGLVVGVDDSVDGLRLFSYDDAHQLTAVRSAAGVHSFVYDEAGFLIKESTADGVVREFTYDGAGQLVGLADSALGVSELVYDGLGRRVRWVAGNGAITEFAYSPVGLLGEVSTQAGADAGVGQVVRLWNDALGRVAGAQGTGVPVDQGAGIPGSGAQGAGVCSVVWDPMADAPAVTALGGVPVSLGSLVVQDVLGGRGVDPFGVSPLAGGAVGSVAGAASAVPSAVAPGFGVSVAGSLQVAGLEVLGVRAYDAASRGFISPDPVTSPVGAGWASNVYAFVGNDPVGLVDPWGLSPMTAGEFREYRADTRGRAGERVVSGVKSVASSAVDWVKDNWVGIAMVAGGIAATALLGPLGAAIVGGALISGGISAMTNKNADGSINWAAVGKDALFGAVSGGAAYKVMGWAGKALAPKFSKVADAARSKASGFLNKSTAHANKADNLGFLRIPGSKTYHNWRAGVNEAKYAKFDAKATLWGNRADVAGDAAKFGETWLGKGVNGSAAGGVSNGLTYTMPGAGSFKVREDWSVGGMVVAAGGGGLMGGLKPVVPKTGNAVADYGLDRAKDYVVGAGNAMVLTAPSDWNTADLHNAGMKATGNGAASGLGKAGSRALNSDD</sequence>
<dbReference type="RefSeq" id="WP_083092076.1">
    <property type="nucleotide sequence ID" value="NZ_LXWF01000040.1"/>
</dbReference>
<dbReference type="InterPro" id="IPR050708">
    <property type="entry name" value="T6SS_VgrG/RHS"/>
</dbReference>
<dbReference type="Proteomes" id="UP000192359">
    <property type="component" value="Unassembled WGS sequence"/>
</dbReference>
<dbReference type="Gene3D" id="2.180.10.10">
    <property type="entry name" value="RHS repeat-associated core"/>
    <property type="match status" value="5"/>
</dbReference>
<dbReference type="PANTHER" id="PTHR32305:SF15">
    <property type="entry name" value="PROTEIN RHSA-RELATED"/>
    <property type="match status" value="1"/>
</dbReference>
<evidence type="ECO:0000256" key="1">
    <source>
        <dbReference type="ARBA" id="ARBA00022737"/>
    </source>
</evidence>
<dbReference type="SUPFAM" id="SSF101898">
    <property type="entry name" value="NHL repeat"/>
    <property type="match status" value="1"/>
</dbReference>
<dbReference type="InterPro" id="IPR056823">
    <property type="entry name" value="TEN-like_YD-shell"/>
</dbReference>
<reference evidence="3 4" key="1">
    <citation type="submission" date="2016-05" db="EMBL/GenBank/DDBJ databases">
        <title>Draft genome sequence of a porcine commensal Rothia nasimurium.</title>
        <authorList>
            <person name="Gaiser R.A."/>
            <person name="Van Baarlen P."/>
            <person name="Wells J.M."/>
        </authorList>
    </citation>
    <scope>NUCLEOTIDE SEQUENCE [LARGE SCALE GENOMIC DNA]</scope>
    <source>
        <strain evidence="3 4">PT-32</strain>
    </source>
</reference>
<name>A0A1Y1RNU4_9MICC</name>
<dbReference type="SUPFAM" id="SSF69304">
    <property type="entry name" value="Tricorn protease N-terminal domain"/>
    <property type="match status" value="1"/>
</dbReference>
<dbReference type="NCBIfam" id="TIGR03696">
    <property type="entry name" value="Rhs_assc_core"/>
    <property type="match status" value="1"/>
</dbReference>
<comment type="caution">
    <text evidence="3">The sequence shown here is derived from an EMBL/GenBank/DDBJ whole genome shotgun (WGS) entry which is preliminary data.</text>
</comment>
<dbReference type="Pfam" id="PF25023">
    <property type="entry name" value="TEN_YD-shell"/>
    <property type="match status" value="2"/>
</dbReference>
<accession>A0A1Y1RNU4</accession>